<dbReference type="OrthoDB" id="2011769at2759"/>
<dbReference type="OMA" id="NKPWHIC"/>
<dbReference type="NCBIfam" id="TIGR00231">
    <property type="entry name" value="small_GTP"/>
    <property type="match status" value="1"/>
</dbReference>
<dbReference type="PROSITE" id="PS51419">
    <property type="entry name" value="RAB"/>
    <property type="match status" value="1"/>
</dbReference>
<keyword evidence="7" id="KW-1185">Reference proteome</keyword>
<dbReference type="STRING" id="312017.I7MA22"/>
<dbReference type="AlphaFoldDB" id="I7MA22"/>
<proteinExistence type="inferred from homology"/>
<evidence type="ECO:0000256" key="3">
    <source>
        <dbReference type="ARBA" id="ARBA00023134"/>
    </source>
</evidence>
<evidence type="ECO:0000256" key="5">
    <source>
        <dbReference type="PIRSR" id="PIRSR606689-2"/>
    </source>
</evidence>
<feature type="binding site" evidence="5">
    <location>
        <position position="47"/>
    </location>
    <ligand>
        <name>Mg(2+)</name>
        <dbReference type="ChEBI" id="CHEBI:18420"/>
    </ligand>
</feature>
<evidence type="ECO:0000313" key="7">
    <source>
        <dbReference type="Proteomes" id="UP000009168"/>
    </source>
</evidence>
<feature type="binding site" evidence="4">
    <location>
        <position position="69"/>
    </location>
    <ligand>
        <name>GTP</name>
        <dbReference type="ChEBI" id="CHEBI:37565"/>
    </ligand>
</feature>
<dbReference type="EMBL" id="GG662495">
    <property type="protein sequence ID" value="EAS03247.2"/>
    <property type="molecule type" value="Genomic_DNA"/>
</dbReference>
<evidence type="ECO:0000256" key="4">
    <source>
        <dbReference type="PIRSR" id="PIRSR606689-1"/>
    </source>
</evidence>
<dbReference type="PROSITE" id="PS51417">
    <property type="entry name" value="ARF"/>
    <property type="match status" value="1"/>
</dbReference>
<keyword evidence="5" id="KW-0460">Magnesium</keyword>
<dbReference type="InParanoid" id="I7MA22"/>
<dbReference type="InterPro" id="IPR005225">
    <property type="entry name" value="Small_GTP-bd"/>
</dbReference>
<dbReference type="InterPro" id="IPR027417">
    <property type="entry name" value="P-loop_NTPase"/>
</dbReference>
<dbReference type="KEGG" id="tet:TTHERM_00535830"/>
<keyword evidence="2 4" id="KW-0547">Nucleotide-binding</keyword>
<evidence type="ECO:0000256" key="2">
    <source>
        <dbReference type="ARBA" id="ARBA00022741"/>
    </source>
</evidence>
<dbReference type="Proteomes" id="UP000009168">
    <property type="component" value="Unassembled WGS sequence"/>
</dbReference>
<dbReference type="RefSeq" id="XP_001023492.2">
    <property type="nucleotide sequence ID" value="XM_001023492.2"/>
</dbReference>
<dbReference type="InterPro" id="IPR024156">
    <property type="entry name" value="Small_GTPase_ARF"/>
</dbReference>
<protein>
    <submittedName>
        <fullName evidence="6">ADP-ribosylation factor(Arf)/Arf-like (ARL) small GTPase family protein</fullName>
    </submittedName>
</protein>
<dbReference type="GO" id="GO:0005525">
    <property type="term" value="F:GTP binding"/>
    <property type="evidence" value="ECO:0007669"/>
    <property type="project" value="UniProtKB-KW"/>
</dbReference>
<dbReference type="PANTHER" id="PTHR11711">
    <property type="entry name" value="ADP RIBOSYLATION FACTOR-RELATED"/>
    <property type="match status" value="1"/>
</dbReference>
<reference evidence="7" key="1">
    <citation type="journal article" date="2006" name="PLoS Biol.">
        <title>Macronuclear genome sequence of the ciliate Tetrahymena thermophila, a model eukaryote.</title>
        <authorList>
            <person name="Eisen J.A."/>
            <person name="Coyne R.S."/>
            <person name="Wu M."/>
            <person name="Wu D."/>
            <person name="Thiagarajan M."/>
            <person name="Wortman J.R."/>
            <person name="Badger J.H."/>
            <person name="Ren Q."/>
            <person name="Amedeo P."/>
            <person name="Jones K.M."/>
            <person name="Tallon L.J."/>
            <person name="Delcher A.L."/>
            <person name="Salzberg S.L."/>
            <person name="Silva J.C."/>
            <person name="Haas B.J."/>
            <person name="Majoros W.H."/>
            <person name="Farzad M."/>
            <person name="Carlton J.M."/>
            <person name="Smith R.K. Jr."/>
            <person name="Garg J."/>
            <person name="Pearlman R.E."/>
            <person name="Karrer K.M."/>
            <person name="Sun L."/>
            <person name="Manning G."/>
            <person name="Elde N.C."/>
            <person name="Turkewitz A.P."/>
            <person name="Asai D.J."/>
            <person name="Wilkes D.E."/>
            <person name="Wang Y."/>
            <person name="Cai H."/>
            <person name="Collins K."/>
            <person name="Stewart B.A."/>
            <person name="Lee S.R."/>
            <person name="Wilamowska K."/>
            <person name="Weinberg Z."/>
            <person name="Ruzzo W.L."/>
            <person name="Wloga D."/>
            <person name="Gaertig J."/>
            <person name="Frankel J."/>
            <person name="Tsao C.-C."/>
            <person name="Gorovsky M.A."/>
            <person name="Keeling P.J."/>
            <person name="Waller R.F."/>
            <person name="Patron N.J."/>
            <person name="Cherry J.M."/>
            <person name="Stover N.A."/>
            <person name="Krieger C.J."/>
            <person name="del Toro C."/>
            <person name="Ryder H.F."/>
            <person name="Williamson S.C."/>
            <person name="Barbeau R.A."/>
            <person name="Hamilton E.P."/>
            <person name="Orias E."/>
        </authorList>
    </citation>
    <scope>NUCLEOTIDE SEQUENCE [LARGE SCALE GENOMIC DNA]</scope>
    <source>
        <strain evidence="7">SB210</strain>
    </source>
</reference>
<dbReference type="PRINTS" id="PR00449">
    <property type="entry name" value="RASTRNSFRMNG"/>
</dbReference>
<gene>
    <name evidence="6" type="ORF">TTHERM_00535830</name>
</gene>
<keyword evidence="5" id="KW-0479">Metal-binding</keyword>
<dbReference type="HOGENOM" id="CLU_040729_9_1_1"/>
<dbReference type="GeneID" id="7826588"/>
<keyword evidence="3 4" id="KW-0342">GTP-binding</keyword>
<dbReference type="SMART" id="SM00178">
    <property type="entry name" value="SAR"/>
    <property type="match status" value="1"/>
</dbReference>
<dbReference type="GO" id="GO:0003924">
    <property type="term" value="F:GTPase activity"/>
    <property type="evidence" value="ECO:0007669"/>
    <property type="project" value="InterPro"/>
</dbReference>
<feature type="binding site" evidence="5">
    <location>
        <position position="24"/>
    </location>
    <ligand>
        <name>Mg(2+)</name>
        <dbReference type="ChEBI" id="CHEBI:18420"/>
    </ligand>
</feature>
<dbReference type="Pfam" id="PF00025">
    <property type="entry name" value="Arf"/>
    <property type="match status" value="1"/>
</dbReference>
<dbReference type="SUPFAM" id="SSF52540">
    <property type="entry name" value="P-loop containing nucleoside triphosphate hydrolases"/>
    <property type="match status" value="1"/>
</dbReference>
<evidence type="ECO:0000256" key="1">
    <source>
        <dbReference type="ARBA" id="ARBA00010290"/>
    </source>
</evidence>
<dbReference type="GO" id="GO:0046872">
    <property type="term" value="F:metal ion binding"/>
    <property type="evidence" value="ECO:0007669"/>
    <property type="project" value="UniProtKB-KW"/>
</dbReference>
<feature type="binding site" evidence="4">
    <location>
        <begin position="17"/>
        <end position="24"/>
    </location>
    <ligand>
        <name>GTP</name>
        <dbReference type="ChEBI" id="CHEBI:37565"/>
    </ligand>
</feature>
<sequence>MGGGLSKMRLLKIMLVGLDNAGKTTFIKWLRSNLNGTPGQNLNTVPTVGYNMEKFVKNNFQYQIYDMSGQSKYREMWNNYCKEIVGIIFVIDSTDYLRFQVVANEVELLLEQEDIKNRPVPILFLANKSDMQGAIATESMKEMLKLSVITDRKWEIFQTNSLKGANIENGFQWLTSSIIKAFPEVKQQN</sequence>
<dbReference type="SMART" id="SM00177">
    <property type="entry name" value="ARF"/>
    <property type="match status" value="1"/>
</dbReference>
<dbReference type="InterPro" id="IPR006689">
    <property type="entry name" value="Small_GTPase_ARF/SAR"/>
</dbReference>
<dbReference type="eggNOG" id="KOG0070">
    <property type="taxonomic scope" value="Eukaryota"/>
</dbReference>
<comment type="similarity">
    <text evidence="1">Belongs to the small GTPase superfamily. Arf family.</text>
</comment>
<feature type="binding site" evidence="4">
    <location>
        <begin position="127"/>
        <end position="130"/>
    </location>
    <ligand>
        <name>GTP</name>
        <dbReference type="ChEBI" id="CHEBI:37565"/>
    </ligand>
</feature>
<dbReference type="Gene3D" id="3.40.50.300">
    <property type="entry name" value="P-loop containing nucleotide triphosphate hydrolases"/>
    <property type="match status" value="1"/>
</dbReference>
<accession>I7MA22</accession>
<dbReference type="FunFam" id="3.40.50.300:FF:001166">
    <property type="entry name" value="ADP-ribosylation factor D"/>
    <property type="match status" value="1"/>
</dbReference>
<name>I7MA22_TETTS</name>
<evidence type="ECO:0000313" key="6">
    <source>
        <dbReference type="EMBL" id="EAS03247.2"/>
    </source>
</evidence>
<organism evidence="6 7">
    <name type="scientific">Tetrahymena thermophila (strain SB210)</name>
    <dbReference type="NCBI Taxonomy" id="312017"/>
    <lineage>
        <taxon>Eukaryota</taxon>
        <taxon>Sar</taxon>
        <taxon>Alveolata</taxon>
        <taxon>Ciliophora</taxon>
        <taxon>Intramacronucleata</taxon>
        <taxon>Oligohymenophorea</taxon>
        <taxon>Hymenostomatida</taxon>
        <taxon>Tetrahymenina</taxon>
        <taxon>Tetrahymenidae</taxon>
        <taxon>Tetrahymena</taxon>
    </lineage>
</organism>